<dbReference type="VEuPathDB" id="VectorBase:CSON002734"/>
<evidence type="ECO:0000256" key="1">
    <source>
        <dbReference type="SAM" id="MobiDB-lite"/>
    </source>
</evidence>
<organism evidence="2">
    <name type="scientific">Culicoides sonorensis</name>
    <name type="common">Biting midge</name>
    <dbReference type="NCBI Taxonomy" id="179676"/>
    <lineage>
        <taxon>Eukaryota</taxon>
        <taxon>Metazoa</taxon>
        <taxon>Ecdysozoa</taxon>
        <taxon>Arthropoda</taxon>
        <taxon>Hexapoda</taxon>
        <taxon>Insecta</taxon>
        <taxon>Pterygota</taxon>
        <taxon>Neoptera</taxon>
        <taxon>Endopterygota</taxon>
        <taxon>Diptera</taxon>
        <taxon>Nematocera</taxon>
        <taxon>Chironomoidea</taxon>
        <taxon>Ceratopogonidae</taxon>
        <taxon>Ceratopogoninae</taxon>
        <taxon>Culicoides</taxon>
        <taxon>Monoculicoides</taxon>
    </lineage>
</organism>
<sequence>MEQQTSVTTTTSTSALSIQSSQQDTIVESTCAALVSQAAAAAIGSNSNSGVSGTSVIPPVIGLSATTGVSSGGPGSVSSNISETATGGGSVLKTALKTSAPVSPATLLSNQTSNQGVDL</sequence>
<gene>
    <name evidence="2" type="primary">CSON002734</name>
</gene>
<accession>A0A336MPG9</accession>
<reference evidence="2" key="1">
    <citation type="submission" date="2018-07" db="EMBL/GenBank/DDBJ databases">
        <authorList>
            <person name="Quirk P.G."/>
            <person name="Krulwich T.A."/>
        </authorList>
    </citation>
    <scope>NUCLEOTIDE SEQUENCE</scope>
</reference>
<feature type="region of interest" description="Disordered" evidence="1">
    <location>
        <begin position="63"/>
        <end position="88"/>
    </location>
</feature>
<dbReference type="AlphaFoldDB" id="A0A336MPG9"/>
<evidence type="ECO:0000313" key="2">
    <source>
        <dbReference type="EMBL" id="SSX30653.1"/>
    </source>
</evidence>
<dbReference type="EMBL" id="UFQT01001460">
    <property type="protein sequence ID" value="SSX30653.1"/>
    <property type="molecule type" value="Genomic_DNA"/>
</dbReference>
<protein>
    <submittedName>
        <fullName evidence="2">CSON002734 protein</fullName>
    </submittedName>
</protein>
<name>A0A336MPG9_CULSO</name>
<proteinExistence type="predicted"/>